<dbReference type="InterPro" id="IPR050706">
    <property type="entry name" value="Cyclic-di-GMP_PDE-like"/>
</dbReference>
<reference evidence="4" key="1">
    <citation type="journal article" date="2019" name="Int. J. Syst. Evol. Microbiol.">
        <title>The Global Catalogue of Microorganisms (GCM) 10K type strain sequencing project: providing services to taxonomists for standard genome sequencing and annotation.</title>
        <authorList>
            <consortium name="The Broad Institute Genomics Platform"/>
            <consortium name="The Broad Institute Genome Sequencing Center for Infectious Disease"/>
            <person name="Wu L."/>
            <person name="Ma J."/>
        </authorList>
    </citation>
    <scope>NUCLEOTIDE SEQUENCE [LARGE SCALE GENOMIC DNA]</scope>
    <source>
        <strain evidence="4">KCTC 52640</strain>
    </source>
</reference>
<feature type="domain" description="EAL" evidence="1">
    <location>
        <begin position="444"/>
        <end position="694"/>
    </location>
</feature>
<evidence type="ECO:0000259" key="1">
    <source>
        <dbReference type="PROSITE" id="PS50883"/>
    </source>
</evidence>
<dbReference type="Gene3D" id="3.30.450.20">
    <property type="entry name" value="PAS domain"/>
    <property type="match status" value="1"/>
</dbReference>
<evidence type="ECO:0000259" key="2">
    <source>
        <dbReference type="PROSITE" id="PS50887"/>
    </source>
</evidence>
<keyword evidence="4" id="KW-1185">Reference proteome</keyword>
<proteinExistence type="predicted"/>
<dbReference type="EMBL" id="JBHRSS010000008">
    <property type="protein sequence ID" value="MFC3105648.1"/>
    <property type="molecule type" value="Genomic_DNA"/>
</dbReference>
<dbReference type="PANTHER" id="PTHR33121:SF23">
    <property type="entry name" value="CYCLIC DI-GMP PHOSPHODIESTERASE PDEB"/>
    <property type="match status" value="1"/>
</dbReference>
<dbReference type="SUPFAM" id="SSF55785">
    <property type="entry name" value="PYP-like sensor domain (PAS domain)"/>
    <property type="match status" value="1"/>
</dbReference>
<dbReference type="Pfam" id="PF00990">
    <property type="entry name" value="GGDEF"/>
    <property type="match status" value="1"/>
</dbReference>
<dbReference type="CDD" id="cd01948">
    <property type="entry name" value="EAL"/>
    <property type="match status" value="1"/>
</dbReference>
<dbReference type="PANTHER" id="PTHR33121">
    <property type="entry name" value="CYCLIC DI-GMP PHOSPHODIESTERASE PDEF"/>
    <property type="match status" value="1"/>
</dbReference>
<organism evidence="3 4">
    <name type="scientific">Salinisphaera aquimarina</name>
    <dbReference type="NCBI Taxonomy" id="2094031"/>
    <lineage>
        <taxon>Bacteria</taxon>
        <taxon>Pseudomonadati</taxon>
        <taxon>Pseudomonadota</taxon>
        <taxon>Gammaproteobacteria</taxon>
        <taxon>Salinisphaerales</taxon>
        <taxon>Salinisphaeraceae</taxon>
        <taxon>Salinisphaera</taxon>
    </lineage>
</organism>
<sequence>MTAHAAPPRTGLIPALTVVVVTATEATREILAATIAAVDSSIEIVAAADPAGIVNIETHHPVATYCLECDEDASQAHRALGLIREASGHAPILVIDSGAAGLDLESAIAEGAADLVPLARNGLLTTRLRQAISAGRTRLELLEAGQRLNQSQRRLDVLLSQGQDARATLQNARIIDPSAAFARLIGITDVESARGLDMLERVAPHDRGRVAEALDQIAGDSIETSLVIDVIARQNQRQTVRALLTPGVNEAGDAPCIHVVLQTVDNEHLPLADANRHAGLDGRMALHSVLARTTGRAKERVLGLVFIAIDDIAALRDDIGLSESDLLLQEVGLFLLQSMRGEDRIFRFGAGEYVLLVERHSSNELEDSTHQLHTSISNEVFGDGRRSAALTATLTYRVLSGSAEDNGARLHALMETAYELRDNGGNVCRECGDSAGTQSDSADQQQWIERLRQAMTQDRFSLAYQGITSLAGDSQPYFDVLLRYVDDHGSLVRPGEFLPAAEKAGMMPAIDQWVVRRAVEVIWQQRARDAHIALFVKLSAATIAAGEEFLPWIQDVLKARAIECKNIIFSFREDDVRGQTRQARGLATELEGLGFQVALTHYGSSPKAAQILDKMPAQFIKLAPEFARQMLGGQEDERLAHIITSARERQIPLIAEQIEDANSMARLWQAGVNYVQGHFIQEPDTEALSNTQQL</sequence>
<dbReference type="PROSITE" id="PS50887">
    <property type="entry name" value="GGDEF"/>
    <property type="match status" value="1"/>
</dbReference>
<dbReference type="InterPro" id="IPR043128">
    <property type="entry name" value="Rev_trsase/Diguanyl_cyclase"/>
</dbReference>
<dbReference type="Gene3D" id="3.20.20.450">
    <property type="entry name" value="EAL domain"/>
    <property type="match status" value="1"/>
</dbReference>
<dbReference type="Proteomes" id="UP001595462">
    <property type="component" value="Unassembled WGS sequence"/>
</dbReference>
<feature type="domain" description="GGDEF" evidence="2">
    <location>
        <begin position="300"/>
        <end position="433"/>
    </location>
</feature>
<comment type="caution">
    <text evidence="3">The sequence shown here is derived from an EMBL/GenBank/DDBJ whole genome shotgun (WGS) entry which is preliminary data.</text>
</comment>
<evidence type="ECO:0000313" key="4">
    <source>
        <dbReference type="Proteomes" id="UP001595462"/>
    </source>
</evidence>
<dbReference type="SMART" id="SM00052">
    <property type="entry name" value="EAL"/>
    <property type="match status" value="1"/>
</dbReference>
<dbReference type="InterPro" id="IPR001633">
    <property type="entry name" value="EAL_dom"/>
</dbReference>
<dbReference type="InterPro" id="IPR035919">
    <property type="entry name" value="EAL_sf"/>
</dbReference>
<name>A0ABV7ES76_9GAMM</name>
<dbReference type="PROSITE" id="PS50883">
    <property type="entry name" value="EAL"/>
    <property type="match status" value="1"/>
</dbReference>
<dbReference type="InterPro" id="IPR029787">
    <property type="entry name" value="Nucleotide_cyclase"/>
</dbReference>
<gene>
    <name evidence="3" type="ORF">ACFOSU_17380</name>
</gene>
<dbReference type="InterPro" id="IPR035965">
    <property type="entry name" value="PAS-like_dom_sf"/>
</dbReference>
<protein>
    <submittedName>
        <fullName evidence="3">EAL domain-containing protein</fullName>
    </submittedName>
</protein>
<accession>A0ABV7ES76</accession>
<dbReference type="RefSeq" id="WP_380691185.1">
    <property type="nucleotide sequence ID" value="NZ_JBHRSS010000008.1"/>
</dbReference>
<dbReference type="SUPFAM" id="SSF141868">
    <property type="entry name" value="EAL domain-like"/>
    <property type="match status" value="1"/>
</dbReference>
<evidence type="ECO:0000313" key="3">
    <source>
        <dbReference type="EMBL" id="MFC3105648.1"/>
    </source>
</evidence>
<dbReference type="InterPro" id="IPR000160">
    <property type="entry name" value="GGDEF_dom"/>
</dbReference>
<dbReference type="Gene3D" id="3.30.70.270">
    <property type="match status" value="1"/>
</dbReference>
<dbReference type="SUPFAM" id="SSF55073">
    <property type="entry name" value="Nucleotide cyclase"/>
    <property type="match status" value="1"/>
</dbReference>
<dbReference type="SMART" id="SM00267">
    <property type="entry name" value="GGDEF"/>
    <property type="match status" value="1"/>
</dbReference>
<dbReference type="Pfam" id="PF00563">
    <property type="entry name" value="EAL"/>
    <property type="match status" value="1"/>
</dbReference>